<organism evidence="4 5">
    <name type="scientific">Trichogramma brassicae</name>
    <dbReference type="NCBI Taxonomy" id="86971"/>
    <lineage>
        <taxon>Eukaryota</taxon>
        <taxon>Metazoa</taxon>
        <taxon>Ecdysozoa</taxon>
        <taxon>Arthropoda</taxon>
        <taxon>Hexapoda</taxon>
        <taxon>Insecta</taxon>
        <taxon>Pterygota</taxon>
        <taxon>Neoptera</taxon>
        <taxon>Endopterygota</taxon>
        <taxon>Hymenoptera</taxon>
        <taxon>Apocrita</taxon>
        <taxon>Proctotrupomorpha</taxon>
        <taxon>Chalcidoidea</taxon>
        <taxon>Trichogrammatidae</taxon>
        <taxon>Trichogramma</taxon>
    </lineage>
</organism>
<feature type="region of interest" description="Disordered" evidence="2">
    <location>
        <begin position="276"/>
        <end position="298"/>
    </location>
</feature>
<evidence type="ECO:0000256" key="2">
    <source>
        <dbReference type="SAM" id="MobiDB-lite"/>
    </source>
</evidence>
<dbReference type="SUPFAM" id="SSF56059">
    <property type="entry name" value="Glutathione synthetase ATP-binding domain-like"/>
    <property type="match status" value="1"/>
</dbReference>
<dbReference type="EMBL" id="CADCXV010000798">
    <property type="protein sequence ID" value="CAB0035764.1"/>
    <property type="molecule type" value="Genomic_DNA"/>
</dbReference>
<feature type="compositionally biased region" description="Acidic residues" evidence="2">
    <location>
        <begin position="279"/>
        <end position="292"/>
    </location>
</feature>
<dbReference type="Gene3D" id="3.30.470.20">
    <property type="entry name" value="ATP-grasp fold, B domain"/>
    <property type="match status" value="1"/>
</dbReference>
<dbReference type="PANTHER" id="PTHR43615:SF1">
    <property type="entry name" value="PPDK_N DOMAIN-CONTAINING PROTEIN"/>
    <property type="match status" value="1"/>
</dbReference>
<protein>
    <recommendedName>
        <fullName evidence="3">Pyruvate phosphate dikinase AMP/ATP-binding domain-containing protein</fullName>
    </recommendedName>
</protein>
<dbReference type="InterPro" id="IPR013815">
    <property type="entry name" value="ATP_grasp_subdomain_1"/>
</dbReference>
<accession>A0A6H5IGM9</accession>
<sequence length="316" mass="35612">MIREKLSENKRDELCNQLWAVRSSPYFADPEQTLADGQYDTYIGFRSDRVVHGVLGVWASAFARKSVEHRHRSGLPLKSPVAVLVQRMVKSRAGGVLRTRHPSTGDPRQIHIVASYGVGIAVSSGRVEGDRFVVRRGDDDRAGLEIISQEIGEKDAKVDQFGFPRDVPQEQREKLSITNEVAMRLAAIGKEIDKLYDSARDIEWAWTCPEDKIYLLQCRPAAWDSLWTDYDLTHEISSGFTGKADTLTFAQADELFPRVVTPLTCTTILENLDPSTFVLDDDDEDDDDDDDEKPDRPSPIFIANMRVAFNYHHVSG</sequence>
<name>A0A6H5IGM9_9HYME</name>
<dbReference type="AlphaFoldDB" id="A0A6H5IGM9"/>
<dbReference type="PANTHER" id="PTHR43615">
    <property type="entry name" value="PHOSPHOENOLPYRUVATE SYNTHASE-RELATED"/>
    <property type="match status" value="1"/>
</dbReference>
<feature type="domain" description="Pyruvate phosphate dikinase AMP/ATP-binding" evidence="3">
    <location>
        <begin position="5"/>
        <end position="222"/>
    </location>
</feature>
<keyword evidence="5" id="KW-1185">Reference proteome</keyword>
<dbReference type="Gene3D" id="3.30.1490.20">
    <property type="entry name" value="ATP-grasp fold, A domain"/>
    <property type="match status" value="1"/>
</dbReference>
<dbReference type="Proteomes" id="UP000479190">
    <property type="component" value="Unassembled WGS sequence"/>
</dbReference>
<evidence type="ECO:0000313" key="5">
    <source>
        <dbReference type="Proteomes" id="UP000479190"/>
    </source>
</evidence>
<dbReference type="Pfam" id="PF01326">
    <property type="entry name" value="PPDK_N"/>
    <property type="match status" value="1"/>
</dbReference>
<dbReference type="GO" id="GO:0005524">
    <property type="term" value="F:ATP binding"/>
    <property type="evidence" value="ECO:0007669"/>
    <property type="project" value="InterPro"/>
</dbReference>
<evidence type="ECO:0000256" key="1">
    <source>
        <dbReference type="ARBA" id="ARBA00007837"/>
    </source>
</evidence>
<reference evidence="4 5" key="1">
    <citation type="submission" date="2020-02" db="EMBL/GenBank/DDBJ databases">
        <authorList>
            <person name="Ferguson B K."/>
        </authorList>
    </citation>
    <scope>NUCLEOTIDE SEQUENCE [LARGE SCALE GENOMIC DNA]</scope>
</reference>
<evidence type="ECO:0000259" key="3">
    <source>
        <dbReference type="Pfam" id="PF01326"/>
    </source>
</evidence>
<evidence type="ECO:0000313" key="4">
    <source>
        <dbReference type="EMBL" id="CAB0035764.1"/>
    </source>
</evidence>
<dbReference type="OrthoDB" id="6123450at2759"/>
<comment type="similarity">
    <text evidence="1">Belongs to the PEP-utilizing enzyme family.</text>
</comment>
<proteinExistence type="inferred from homology"/>
<dbReference type="InterPro" id="IPR051549">
    <property type="entry name" value="PEP_Utilizing_Enz"/>
</dbReference>
<dbReference type="GO" id="GO:0016301">
    <property type="term" value="F:kinase activity"/>
    <property type="evidence" value="ECO:0007669"/>
    <property type="project" value="InterPro"/>
</dbReference>
<gene>
    <name evidence="4" type="ORF">TBRA_LOCUS7650</name>
</gene>
<dbReference type="InterPro" id="IPR002192">
    <property type="entry name" value="PPDK_AMP/ATP-bd"/>
</dbReference>